<dbReference type="Gene3D" id="3.90.1220.10">
    <property type="entry name" value="Cellulose docking domain, dockering"/>
    <property type="match status" value="1"/>
</dbReference>
<dbReference type="InterPro" id="IPR002883">
    <property type="entry name" value="CBM10/Dockerin_dom"/>
</dbReference>
<evidence type="ECO:0000313" key="10">
    <source>
        <dbReference type="EMBL" id="ORY79165.1"/>
    </source>
</evidence>
<dbReference type="GO" id="GO:0006080">
    <property type="term" value="P:substituted mannan metabolic process"/>
    <property type="evidence" value="ECO:0007669"/>
    <property type="project" value="InterPro"/>
</dbReference>
<dbReference type="Gene3D" id="3.20.20.80">
    <property type="entry name" value="Glycosidases"/>
    <property type="match status" value="2"/>
</dbReference>
<proteinExistence type="inferred from homology"/>
<comment type="caution">
    <text evidence="10">The sequence shown here is derived from an EMBL/GenBank/DDBJ whole genome shotgun (WGS) entry which is preliminary data.</text>
</comment>
<dbReference type="SUPFAM" id="SSF64571">
    <property type="entry name" value="Cellulose docking domain, dockering"/>
    <property type="match status" value="1"/>
</dbReference>
<dbReference type="OrthoDB" id="428177at2759"/>
<dbReference type="Proteomes" id="UP000193920">
    <property type="component" value="Unassembled WGS sequence"/>
</dbReference>
<evidence type="ECO:0000256" key="4">
    <source>
        <dbReference type="ARBA" id="ARBA00022801"/>
    </source>
</evidence>
<evidence type="ECO:0000256" key="3">
    <source>
        <dbReference type="ARBA" id="ARBA00022737"/>
    </source>
</evidence>
<feature type="signal peptide" evidence="7">
    <location>
        <begin position="1"/>
        <end position="23"/>
    </location>
</feature>
<dbReference type="EMBL" id="MCOG01000015">
    <property type="protein sequence ID" value="ORY79165.1"/>
    <property type="molecule type" value="Genomic_DNA"/>
</dbReference>
<dbReference type="InterPro" id="IPR022790">
    <property type="entry name" value="GH26_dom"/>
</dbReference>
<gene>
    <name evidence="10" type="ORF">LY90DRAFT_664791</name>
</gene>
<evidence type="ECO:0000259" key="9">
    <source>
        <dbReference type="PROSITE" id="PS51764"/>
    </source>
</evidence>
<evidence type="ECO:0000313" key="11">
    <source>
        <dbReference type="Proteomes" id="UP000193920"/>
    </source>
</evidence>
<keyword evidence="11" id="KW-1185">Reference proteome</keyword>
<evidence type="ECO:0000256" key="2">
    <source>
        <dbReference type="ARBA" id="ARBA00022729"/>
    </source>
</evidence>
<dbReference type="Pfam" id="PF02013">
    <property type="entry name" value="CBM_10"/>
    <property type="match status" value="1"/>
</dbReference>
<feature type="chain" id="PRO_5012643844" evidence="7">
    <location>
        <begin position="24"/>
        <end position="735"/>
    </location>
</feature>
<protein>
    <submittedName>
        <fullName evidence="10">Glycoside hydrolase</fullName>
    </submittedName>
</protein>
<feature type="active site" description="Proton donor" evidence="6">
    <location>
        <position position="198"/>
    </location>
</feature>
<dbReference type="InterPro" id="IPR000805">
    <property type="entry name" value="Glyco_hydro_26"/>
</dbReference>
<name>A0A1Y2F8C3_9FUNG</name>
<sequence length="735" mass="83135">MKMFMKLVNALTVAGLFVTGSYAKCLSEEFLCCSGSNVEVQYTDNNGSWGIENGIRCLIKQDESSNEVVQPANQSSSTDVIYGDTFDSMFFGAWVGGNEVLPEYPQPNAKNVAAFEAVQGRHLDLIHHFVIWQYNDWEWTRNYLDVAKANGSLMMITWMPTPYTAQDILDGKGDEYIDTFVKGIKSYGEEIWLRPLHESNGDWYTWCTGKDNINNAEEKVAAAFRYLVKKFREGNVTNVKWVWTTNNGNSGEGTTLTGSYPGDDFVDYISIDGYNFGTAQSWSSWSTFEEVFRDAYDAISKFQKPMFIAEFSSSELGGNKAEWISEMFRILPERFPRIIGLVWFSESKPDNEGDWAINTSEAAVEAWKKGMNAYPQANRKNSNNSIEKPVETNEVAAFKSVSSDVAPASSATTSVIMGDTFDSMFFGAWVGGDEVLPEYPQPNAKNVAAFEAVQGRHLDIIHHFVIWQYNDWEWTRNYLDVAKANGSLMMITWMPTPYTAQDILDGKGDEYIDTFVKGIKSYGEEIWLRPLHESNGDWYTWCTGKDNINNAEEKVAAAFRYLVKKFREGNVTNVKWVWTTNNGNSGEGTTLTGSYPGDDFVDYISIDGYNFGTAQSWSSWSTFEEVFRDAYDAISKFQKPMFIAEFSSSELGGNKAEWISEMFRILPERFPRIIGLVWFSESKPDNEGDWAINTSEAAVEAWKKGMSAYPPAKRIGSSETQNINFHIKTQYICTD</sequence>
<feature type="domain" description="GH26" evidence="9">
    <location>
        <begin position="63"/>
        <end position="380"/>
    </location>
</feature>
<keyword evidence="2 7" id="KW-0732">Signal</keyword>
<feature type="domain" description="CBM10" evidence="8">
    <location>
        <begin position="24"/>
        <end position="60"/>
    </location>
</feature>
<evidence type="ECO:0000259" key="8">
    <source>
        <dbReference type="PROSITE" id="PS51763"/>
    </source>
</evidence>
<accession>A0A1Y2F8C3</accession>
<comment type="similarity">
    <text evidence="1 6">Belongs to the glycosyl hydrolase 26 family.</text>
</comment>
<evidence type="ECO:0000256" key="7">
    <source>
        <dbReference type="SAM" id="SignalP"/>
    </source>
</evidence>
<dbReference type="PROSITE" id="PS51764">
    <property type="entry name" value="GH26"/>
    <property type="match status" value="2"/>
</dbReference>
<evidence type="ECO:0000256" key="1">
    <source>
        <dbReference type="ARBA" id="ARBA00007754"/>
    </source>
</evidence>
<dbReference type="AlphaFoldDB" id="A0A1Y2F8C3"/>
<evidence type="ECO:0000256" key="5">
    <source>
        <dbReference type="ARBA" id="ARBA00023295"/>
    </source>
</evidence>
<feature type="active site" description="Nucleophile" evidence="6">
    <location>
        <position position="310"/>
    </location>
</feature>
<reference evidence="10 11" key="1">
    <citation type="submission" date="2016-08" db="EMBL/GenBank/DDBJ databases">
        <title>A Parts List for Fungal Cellulosomes Revealed by Comparative Genomics.</title>
        <authorList>
            <consortium name="DOE Joint Genome Institute"/>
            <person name="Haitjema C.H."/>
            <person name="Gilmore S.P."/>
            <person name="Henske J.K."/>
            <person name="Solomon K.V."/>
            <person name="De Groot R."/>
            <person name="Kuo A."/>
            <person name="Mondo S.J."/>
            <person name="Salamov A.A."/>
            <person name="Labutti K."/>
            <person name="Zhao Z."/>
            <person name="Chiniquy J."/>
            <person name="Barry K."/>
            <person name="Brewer H.M."/>
            <person name="Purvine S.O."/>
            <person name="Wright A.T."/>
            <person name="Boxma B."/>
            <person name="Van Alen T."/>
            <person name="Hackstein J.H."/>
            <person name="Baker S.E."/>
            <person name="Grigoriev I.V."/>
            <person name="O'Malley M.A."/>
        </authorList>
    </citation>
    <scope>NUCLEOTIDE SEQUENCE [LARGE SCALE GENOMIC DNA]</scope>
    <source>
        <strain evidence="10 11">G1</strain>
    </source>
</reference>
<feature type="active site" description="Nucleophile" evidence="6">
    <location>
        <position position="645"/>
    </location>
</feature>
<evidence type="ECO:0000256" key="6">
    <source>
        <dbReference type="PROSITE-ProRule" id="PRU01100"/>
    </source>
</evidence>
<keyword evidence="3" id="KW-0677">Repeat</keyword>
<dbReference type="PANTHER" id="PTHR40079:SF4">
    <property type="entry name" value="GH26 DOMAIN-CONTAINING PROTEIN-RELATED"/>
    <property type="match status" value="1"/>
</dbReference>
<dbReference type="SUPFAM" id="SSF51445">
    <property type="entry name" value="(Trans)glycosidases"/>
    <property type="match status" value="2"/>
</dbReference>
<dbReference type="PROSITE" id="PS51763">
    <property type="entry name" value="CBM10"/>
    <property type="match status" value="1"/>
</dbReference>
<feature type="active site" description="Proton donor" evidence="6">
    <location>
        <position position="533"/>
    </location>
</feature>
<dbReference type="PANTHER" id="PTHR40079">
    <property type="entry name" value="MANNAN ENDO-1,4-BETA-MANNOSIDASE E-RELATED"/>
    <property type="match status" value="1"/>
</dbReference>
<dbReference type="Pfam" id="PF02156">
    <property type="entry name" value="Glyco_hydro_26"/>
    <property type="match status" value="2"/>
</dbReference>
<keyword evidence="5 6" id="KW-0326">Glycosidase</keyword>
<dbReference type="InterPro" id="IPR009034">
    <property type="entry name" value="Dockerin_dom_fun_sf"/>
</dbReference>
<dbReference type="InterPro" id="IPR017853">
    <property type="entry name" value="GH"/>
</dbReference>
<organism evidence="10 11">
    <name type="scientific">Neocallimastix californiae</name>
    <dbReference type="NCBI Taxonomy" id="1754190"/>
    <lineage>
        <taxon>Eukaryota</taxon>
        <taxon>Fungi</taxon>
        <taxon>Fungi incertae sedis</taxon>
        <taxon>Chytridiomycota</taxon>
        <taxon>Chytridiomycota incertae sedis</taxon>
        <taxon>Neocallimastigomycetes</taxon>
        <taxon>Neocallimastigales</taxon>
        <taxon>Neocallimastigaceae</taxon>
        <taxon>Neocallimastix</taxon>
    </lineage>
</organism>
<feature type="domain" description="GH26" evidence="9">
    <location>
        <begin position="396"/>
        <end position="702"/>
    </location>
</feature>
<dbReference type="GO" id="GO:0016985">
    <property type="term" value="F:mannan endo-1,4-beta-mannosidase activity"/>
    <property type="evidence" value="ECO:0007669"/>
    <property type="project" value="InterPro"/>
</dbReference>
<keyword evidence="4 6" id="KW-0378">Hydrolase</keyword>